<keyword evidence="3" id="KW-1185">Reference proteome</keyword>
<keyword evidence="1" id="KW-1133">Transmembrane helix</keyword>
<evidence type="ECO:0008006" key="4">
    <source>
        <dbReference type="Google" id="ProtNLM"/>
    </source>
</evidence>
<sequence length="206" mass="22355">MADLIEVVAELSYLGIFPVLVALNAVPILVPPTWIILSSFYAVDPTLDPLALALVGATAATIGRLVLKQTSGLFRRFAGPEQEANLDAIGGYLGKKRYGYALASFLFASTPLPSNMLFVAYGLMKARGAALYAGFWAGRAISYYVMISVAEVVLLPLLDLFEDRLVGILVADGMGVALVVLFACINWKLLITKKRIGFTRPKLWRL</sequence>
<feature type="transmembrane region" description="Helical" evidence="1">
    <location>
        <begin position="12"/>
        <end position="37"/>
    </location>
</feature>
<accession>A0RXF5</accession>
<feature type="transmembrane region" description="Helical" evidence="1">
    <location>
        <begin position="49"/>
        <end position="67"/>
    </location>
</feature>
<dbReference type="HOGENOM" id="CLU_1297523_0_0_2"/>
<dbReference type="Proteomes" id="UP000000758">
    <property type="component" value="Chromosome"/>
</dbReference>
<keyword evidence="1" id="KW-0472">Membrane</keyword>
<organism evidence="2 3">
    <name type="scientific">Cenarchaeum symbiosum (strain A)</name>
    <dbReference type="NCBI Taxonomy" id="414004"/>
    <lineage>
        <taxon>Archaea</taxon>
        <taxon>Nitrososphaerota</taxon>
        <taxon>Candidatus Cenarchaeales</taxon>
        <taxon>Candidatus Cenarchaeaceae</taxon>
        <taxon>Candidatus Cenarchaeum</taxon>
    </lineage>
</organism>
<feature type="transmembrane region" description="Helical" evidence="1">
    <location>
        <begin position="100"/>
        <end position="124"/>
    </location>
</feature>
<reference evidence="2 3" key="1">
    <citation type="journal article" date="2006" name="Proc. Natl. Acad. Sci. U.S.A.">
        <title>Genomic analysis of the uncultivated marine crenarchaeote Cenarchaeum symbiosum.</title>
        <authorList>
            <person name="Hallam S.J."/>
            <person name="Konstantinidis K.T."/>
            <person name="Putnam N."/>
            <person name="Schleper C."/>
            <person name="Watanabe Y."/>
            <person name="Sugahara J."/>
            <person name="Preston C."/>
            <person name="de la Torre J."/>
            <person name="Richardson P.M."/>
            <person name="DeLong E.F."/>
        </authorList>
    </citation>
    <scope>NUCLEOTIDE SEQUENCE [LARGE SCALE GENOMIC DNA]</scope>
    <source>
        <strain evidence="3">A</strain>
    </source>
</reference>
<evidence type="ECO:0000313" key="3">
    <source>
        <dbReference type="Proteomes" id="UP000000758"/>
    </source>
</evidence>
<dbReference type="AlphaFoldDB" id="A0RXF5"/>
<name>A0RXF5_CENSY</name>
<feature type="transmembrane region" description="Helical" evidence="1">
    <location>
        <begin position="164"/>
        <end position="185"/>
    </location>
</feature>
<dbReference type="EnsemblBacteria" id="ABK78022">
    <property type="protein sequence ID" value="ABK78022"/>
    <property type="gene ID" value="CENSYa_1400"/>
</dbReference>
<evidence type="ECO:0000256" key="1">
    <source>
        <dbReference type="SAM" id="Phobius"/>
    </source>
</evidence>
<gene>
    <name evidence="2" type="ordered locus">CENSYa_1400</name>
</gene>
<feature type="transmembrane region" description="Helical" evidence="1">
    <location>
        <begin position="136"/>
        <end position="158"/>
    </location>
</feature>
<dbReference type="KEGG" id="csy:CENSYa_1400"/>
<dbReference type="EMBL" id="DP000238">
    <property type="protein sequence ID" value="ABK78022.1"/>
    <property type="molecule type" value="Genomic_DNA"/>
</dbReference>
<protein>
    <recommendedName>
        <fullName evidence="4">Membrane-associated protein</fullName>
    </recommendedName>
</protein>
<evidence type="ECO:0000313" key="2">
    <source>
        <dbReference type="EMBL" id="ABK78022.1"/>
    </source>
</evidence>
<keyword evidence="1" id="KW-0812">Transmembrane</keyword>
<proteinExistence type="predicted"/>